<feature type="domain" description="Glycoside hydrolase family 65 N-terminal" evidence="3">
    <location>
        <begin position="21"/>
        <end position="231"/>
    </location>
</feature>
<comment type="caution">
    <text evidence="4">The sequence shown here is derived from an EMBL/GenBank/DDBJ whole genome shotgun (WGS) entry which is preliminary data.</text>
</comment>
<accession>A0ABU1N123</accession>
<dbReference type="InterPro" id="IPR005195">
    <property type="entry name" value="Glyco_hydro_65_M"/>
</dbReference>
<evidence type="ECO:0000313" key="5">
    <source>
        <dbReference type="Proteomes" id="UP001262754"/>
    </source>
</evidence>
<dbReference type="SUPFAM" id="SSF48208">
    <property type="entry name" value="Six-hairpin glycosidases"/>
    <property type="match status" value="1"/>
</dbReference>
<dbReference type="InterPro" id="IPR037018">
    <property type="entry name" value="GH65_N"/>
</dbReference>
<evidence type="ECO:0000259" key="2">
    <source>
        <dbReference type="Pfam" id="PF03632"/>
    </source>
</evidence>
<evidence type="ECO:0000313" key="4">
    <source>
        <dbReference type="EMBL" id="MDR6532133.1"/>
    </source>
</evidence>
<dbReference type="Proteomes" id="UP001262754">
    <property type="component" value="Unassembled WGS sequence"/>
</dbReference>
<reference evidence="4 5" key="1">
    <citation type="submission" date="2023-07" db="EMBL/GenBank/DDBJ databases">
        <title>Sorghum-associated microbial communities from plants grown in Nebraska, USA.</title>
        <authorList>
            <person name="Schachtman D."/>
        </authorList>
    </citation>
    <scope>NUCLEOTIDE SEQUENCE [LARGE SCALE GENOMIC DNA]</scope>
    <source>
        <strain evidence="4 5">DS2154</strain>
    </source>
</reference>
<dbReference type="InterPro" id="IPR011013">
    <property type="entry name" value="Gal_mutarotase_sf_dom"/>
</dbReference>
<proteinExistence type="predicted"/>
<evidence type="ECO:0000256" key="1">
    <source>
        <dbReference type="SAM" id="MobiDB-lite"/>
    </source>
</evidence>
<dbReference type="PANTHER" id="PTHR11051">
    <property type="entry name" value="GLYCOSYL HYDROLASE-RELATED"/>
    <property type="match status" value="1"/>
</dbReference>
<organism evidence="4 5">
    <name type="scientific">Caulobacter rhizosphaerae</name>
    <dbReference type="NCBI Taxonomy" id="2010972"/>
    <lineage>
        <taxon>Bacteria</taxon>
        <taxon>Pseudomonadati</taxon>
        <taxon>Pseudomonadota</taxon>
        <taxon>Alphaproteobacteria</taxon>
        <taxon>Caulobacterales</taxon>
        <taxon>Caulobacteraceae</taxon>
        <taxon>Caulobacter</taxon>
    </lineage>
</organism>
<dbReference type="PANTHER" id="PTHR11051:SF8">
    <property type="entry name" value="PROTEIN-GLUCOSYLGALACTOSYLHYDROXYLYSINE GLUCOSIDASE"/>
    <property type="match status" value="1"/>
</dbReference>
<dbReference type="SUPFAM" id="SSF74650">
    <property type="entry name" value="Galactose mutarotase-like"/>
    <property type="match status" value="1"/>
</dbReference>
<keyword evidence="5" id="KW-1185">Reference proteome</keyword>
<dbReference type="EMBL" id="JAVDRL010000008">
    <property type="protein sequence ID" value="MDR6532133.1"/>
    <property type="molecule type" value="Genomic_DNA"/>
</dbReference>
<dbReference type="Pfam" id="PF03636">
    <property type="entry name" value="Glyco_hydro_65N"/>
    <property type="match status" value="1"/>
</dbReference>
<dbReference type="Pfam" id="PF03632">
    <property type="entry name" value="Glyco_hydro_65m"/>
    <property type="match status" value="1"/>
</dbReference>
<feature type="domain" description="Glycoside hydrolase family 65 central catalytic" evidence="2">
    <location>
        <begin position="321"/>
        <end position="504"/>
    </location>
</feature>
<dbReference type="Gene3D" id="2.70.98.40">
    <property type="entry name" value="Glycoside hydrolase, family 65, N-terminal domain"/>
    <property type="match status" value="1"/>
</dbReference>
<protein>
    <submittedName>
        <fullName evidence="4">Trehalose/maltose hydrolase-like predicted phosphorylase</fullName>
    </submittedName>
</protein>
<dbReference type="Gene3D" id="1.50.10.10">
    <property type="match status" value="1"/>
</dbReference>
<feature type="region of interest" description="Disordered" evidence="1">
    <location>
        <begin position="375"/>
        <end position="395"/>
    </location>
</feature>
<dbReference type="InterPro" id="IPR008928">
    <property type="entry name" value="6-hairpin_glycosidase_sf"/>
</dbReference>
<dbReference type="InterPro" id="IPR005196">
    <property type="entry name" value="Glyco_hydro_65_N"/>
</dbReference>
<gene>
    <name evidence="4" type="ORF">J2800_002889</name>
</gene>
<evidence type="ECO:0000259" key="3">
    <source>
        <dbReference type="Pfam" id="PF03636"/>
    </source>
</evidence>
<name>A0ABU1N123_9CAUL</name>
<sequence length="688" mass="75753">MGKPISPPPVVGGLRGELPAYLSNGVIGLRVRPNPLSAGMTLVSGLAGRHPARHIEAAALAPYPLAADISLNGVWASDASDALTIVDQVYDFETAELTTRLVYQPGDVSAEITVVAFCSRDDPTIVCQELSLRLDGLAKVVLRPMIDARDVEGRALAHERHTPGEAEPACDGSLLWETEGALSTCGLAMVSSVDAPVETRYPPLQRGRLYTEHSFEGDQRREYRLRQIVSVTPNAIHDQPDQHAVRMVALARRRGFEAIREANRKQWRDLWRGRIELVGAPPRWQALADATFYYLMASTHPSSPSSTSIFGLATWGDYHYYYGHVMWDLETFAAPPLVFLQPGAAEALLDYRSRTLEAAQKNALARGHRGLQFPWESGPATGQEAAPLPGTASWHEDHVTPDVARAFALYAAAAGDEEFMRERAWPVLYGVAQWIASRVTPTERGHELQGSMGIAERQQESDNPAFGVLACQAALDDALDMAERLDKPAPPEWRAIRDTLVLPMQGDLLASHDDYRPDEEKGETPDPLMAFFPLWRDLGAEVERATLAHYLSLADAYAGAPMLSGLLGVWAAWSGDRALSARLLEEGYGKFASGRFNQILEYRPDRFPEQPPAGPFVANMGAFLMSLIQGFPALRPTLGPPETWPQRPVVLPEGWEAIRIGHLWVRGRPYRLEARHGQRATLEPVESA</sequence>
<dbReference type="RefSeq" id="WP_310032533.1">
    <property type="nucleotide sequence ID" value="NZ_JAVDRL010000008.1"/>
</dbReference>
<dbReference type="InterPro" id="IPR012341">
    <property type="entry name" value="6hp_glycosidase-like_sf"/>
</dbReference>